<dbReference type="Pfam" id="PF10740">
    <property type="entry name" value="DUF2529"/>
    <property type="match status" value="1"/>
</dbReference>
<dbReference type="SUPFAM" id="SSF53697">
    <property type="entry name" value="SIS domain"/>
    <property type="match status" value="1"/>
</dbReference>
<proteinExistence type="predicted"/>
<evidence type="ECO:0000313" key="2">
    <source>
        <dbReference type="EMBL" id="OUZ40863.1"/>
    </source>
</evidence>
<dbReference type="Gene3D" id="3.40.50.10490">
    <property type="entry name" value="Glucose-6-phosphate isomerase like protein, domain 1"/>
    <property type="match status" value="1"/>
</dbReference>
<comment type="caution">
    <text evidence="2">The sequence shown here is derived from an EMBL/GenBank/DDBJ whole genome shotgun (WGS) entry which is preliminary data.</text>
</comment>
<dbReference type="EMBL" id="NHNT01000001">
    <property type="protein sequence ID" value="OUZ40863.1"/>
    <property type="molecule type" value="Genomic_DNA"/>
</dbReference>
<reference evidence="2 3" key="1">
    <citation type="journal article" date="2017" name="Int. J. Syst. Evol. Microbiol.">
        <title>Solibacillus kalamii sp. nov., isolated from a high-efficiency particulate arrestance filter system used in the International Space Station.</title>
        <authorList>
            <person name="Checinska Sielaff A."/>
            <person name="Kumar R.M."/>
            <person name="Pal D."/>
            <person name="Mayilraj S."/>
            <person name="Venkateswaran K."/>
        </authorList>
    </citation>
    <scope>NUCLEOTIDE SEQUENCE [LARGE SCALE GENOMIC DNA]</scope>
    <source>
        <strain evidence="2 3">ISSFR-015</strain>
    </source>
</reference>
<name>A0ABX3ZM76_9BACL</name>
<dbReference type="Proteomes" id="UP000196594">
    <property type="component" value="Unassembled WGS sequence"/>
</dbReference>
<dbReference type="InterPro" id="IPR019676">
    <property type="entry name" value="DUF2529"/>
</dbReference>
<accession>A0ABX3ZM76</accession>
<dbReference type="RefSeq" id="WP_087615676.1">
    <property type="nucleotide sequence ID" value="NZ_JAFBEY010000002.1"/>
</dbReference>
<feature type="domain" description="DUF2529" evidence="1">
    <location>
        <begin position="1"/>
        <end position="171"/>
    </location>
</feature>
<gene>
    <name evidence="2" type="ORF">CBM15_03020</name>
</gene>
<sequence length="190" mass="20988">MSKILTTQLTGLLQRIQQTEEESIEETARLLAQAAIGQGTIYFAAFGEMEAVAVNAELGAGTFAKFARYTESVELMPADRVIIFTRHATDEQALKLAQQLHAEFIPFAAVASEVASDDNPLSDLAYTYISLKVRGGILPHPTKLGERIVFPYLIAALYIYEAIKMEFDEMLVDDDDEDDELLDGHPSPFA</sequence>
<organism evidence="2 3">
    <name type="scientific">Solibacillus kalamii</name>
    <dbReference type="NCBI Taxonomy" id="1748298"/>
    <lineage>
        <taxon>Bacteria</taxon>
        <taxon>Bacillati</taxon>
        <taxon>Bacillota</taxon>
        <taxon>Bacilli</taxon>
        <taxon>Bacillales</taxon>
        <taxon>Caryophanaceae</taxon>
        <taxon>Solibacillus</taxon>
    </lineage>
</organism>
<dbReference type="InterPro" id="IPR046348">
    <property type="entry name" value="SIS_dom_sf"/>
</dbReference>
<evidence type="ECO:0000313" key="3">
    <source>
        <dbReference type="Proteomes" id="UP000196594"/>
    </source>
</evidence>
<evidence type="ECO:0000259" key="1">
    <source>
        <dbReference type="Pfam" id="PF10740"/>
    </source>
</evidence>
<keyword evidence="3" id="KW-1185">Reference proteome</keyword>
<protein>
    <recommendedName>
        <fullName evidence="1">DUF2529 domain-containing protein</fullName>
    </recommendedName>
</protein>